<evidence type="ECO:0000256" key="2">
    <source>
        <dbReference type="ARBA" id="ARBA00022603"/>
    </source>
</evidence>
<dbReference type="AlphaFoldDB" id="A0A8J6N2H5"/>
<evidence type="ECO:0000256" key="4">
    <source>
        <dbReference type="ARBA" id="ARBA00022691"/>
    </source>
</evidence>
<feature type="domain" description="TaqI-like C-terminal specificity" evidence="9">
    <location>
        <begin position="513"/>
        <end position="602"/>
    </location>
</feature>
<proteinExistence type="predicted"/>
<evidence type="ECO:0000256" key="3">
    <source>
        <dbReference type="ARBA" id="ARBA00022679"/>
    </source>
</evidence>
<dbReference type="InterPro" id="IPR011639">
    <property type="entry name" value="MethylTrfase_TaqI-like_dom"/>
</dbReference>
<organism evidence="10 11">
    <name type="scientific">Candidatus Desulfaltia bathyphila</name>
    <dbReference type="NCBI Taxonomy" id="2841697"/>
    <lineage>
        <taxon>Bacteria</taxon>
        <taxon>Pseudomonadati</taxon>
        <taxon>Thermodesulfobacteriota</taxon>
        <taxon>Desulfobacteria</taxon>
        <taxon>Desulfobacterales</taxon>
        <taxon>Desulfobacterales incertae sedis</taxon>
        <taxon>Candidatus Desulfaltia</taxon>
    </lineage>
</organism>
<evidence type="ECO:0000259" key="9">
    <source>
        <dbReference type="Pfam" id="PF12950"/>
    </source>
</evidence>
<dbReference type="PANTHER" id="PTHR33841:SF1">
    <property type="entry name" value="DNA METHYLTRANSFERASE A"/>
    <property type="match status" value="1"/>
</dbReference>
<dbReference type="GO" id="GO:0032259">
    <property type="term" value="P:methylation"/>
    <property type="evidence" value="ECO:0007669"/>
    <property type="project" value="UniProtKB-KW"/>
</dbReference>
<evidence type="ECO:0000313" key="11">
    <source>
        <dbReference type="Proteomes" id="UP000603545"/>
    </source>
</evidence>
<dbReference type="InterPro" id="IPR002052">
    <property type="entry name" value="DNA_methylase_N6_adenine_CS"/>
</dbReference>
<dbReference type="GO" id="GO:0003677">
    <property type="term" value="F:DNA binding"/>
    <property type="evidence" value="ECO:0007669"/>
    <property type="project" value="UniProtKB-KW"/>
</dbReference>
<dbReference type="EMBL" id="JACNLL010000024">
    <property type="protein sequence ID" value="MBC8198819.1"/>
    <property type="molecule type" value="Genomic_DNA"/>
</dbReference>
<dbReference type="PANTHER" id="PTHR33841">
    <property type="entry name" value="DNA METHYLTRANSFERASE YEEA-RELATED"/>
    <property type="match status" value="1"/>
</dbReference>
<dbReference type="InterPro" id="IPR025931">
    <property type="entry name" value="TaqI_C"/>
</dbReference>
<feature type="domain" description="Type II methyltransferase M.TaqI-like" evidence="8">
    <location>
        <begin position="133"/>
        <end position="379"/>
    </location>
</feature>
<evidence type="ECO:0000259" key="8">
    <source>
        <dbReference type="Pfam" id="PF07669"/>
    </source>
</evidence>
<gene>
    <name evidence="10" type="ORF">H8E80_02055</name>
</gene>
<dbReference type="InterPro" id="IPR029063">
    <property type="entry name" value="SAM-dependent_MTases_sf"/>
</dbReference>
<dbReference type="EC" id="2.1.1.72" evidence="1"/>
<keyword evidence="5" id="KW-0680">Restriction system</keyword>
<keyword evidence="2 10" id="KW-0489">Methyltransferase</keyword>
<keyword evidence="3" id="KW-0808">Transferase</keyword>
<evidence type="ECO:0000256" key="6">
    <source>
        <dbReference type="ARBA" id="ARBA00023125"/>
    </source>
</evidence>
<reference evidence="10 11" key="1">
    <citation type="submission" date="2020-08" db="EMBL/GenBank/DDBJ databases">
        <title>Bridging the membrane lipid divide: bacteria of the FCB group superphylum have the potential to synthesize archaeal ether lipids.</title>
        <authorList>
            <person name="Villanueva L."/>
            <person name="Von Meijenfeldt F.A.B."/>
            <person name="Westbye A.B."/>
            <person name="Yadav S."/>
            <person name="Hopmans E.C."/>
            <person name="Dutilh B.E."/>
            <person name="Sinninghe Damste J.S."/>
        </authorList>
    </citation>
    <scope>NUCLEOTIDE SEQUENCE [LARGE SCALE GENOMIC DNA]</scope>
    <source>
        <strain evidence="10">NIOZ-UU82</strain>
    </source>
</reference>
<keyword evidence="6" id="KW-0238">DNA-binding</keyword>
<evidence type="ECO:0000256" key="5">
    <source>
        <dbReference type="ARBA" id="ARBA00022747"/>
    </source>
</evidence>
<keyword evidence="4" id="KW-0949">S-adenosyl-L-methionine</keyword>
<accession>A0A8J6N2H5</accession>
<dbReference type="GO" id="GO:0009307">
    <property type="term" value="P:DNA restriction-modification system"/>
    <property type="evidence" value="ECO:0007669"/>
    <property type="project" value="UniProtKB-KW"/>
</dbReference>
<comment type="caution">
    <text evidence="10">The sequence shown here is derived from an EMBL/GenBank/DDBJ whole genome shotgun (WGS) entry which is preliminary data.</text>
</comment>
<evidence type="ECO:0000256" key="1">
    <source>
        <dbReference type="ARBA" id="ARBA00011900"/>
    </source>
</evidence>
<feature type="non-terminal residue" evidence="10">
    <location>
        <position position="1"/>
    </location>
</feature>
<dbReference type="PROSITE" id="PS00092">
    <property type="entry name" value="N6_MTASE"/>
    <property type="match status" value="1"/>
</dbReference>
<dbReference type="GO" id="GO:0009007">
    <property type="term" value="F:site-specific DNA-methyltransferase (adenine-specific) activity"/>
    <property type="evidence" value="ECO:0007669"/>
    <property type="project" value="UniProtKB-EC"/>
</dbReference>
<evidence type="ECO:0000313" key="10">
    <source>
        <dbReference type="EMBL" id="MBC8198819.1"/>
    </source>
</evidence>
<name>A0A8J6N2H5_9BACT</name>
<dbReference type="InterPro" id="IPR050953">
    <property type="entry name" value="N4_N6_ade-DNA_methylase"/>
</dbReference>
<dbReference type="PRINTS" id="PR00507">
    <property type="entry name" value="N12N6MTFRASE"/>
</dbReference>
<dbReference type="Pfam" id="PF12950">
    <property type="entry name" value="TaqI_C"/>
    <property type="match status" value="1"/>
</dbReference>
<protein>
    <recommendedName>
        <fullName evidence="1">site-specific DNA-methyltransferase (adenine-specific)</fullName>
        <ecNumber evidence="1">2.1.1.72</ecNumber>
    </recommendedName>
</protein>
<dbReference type="Pfam" id="PF07669">
    <property type="entry name" value="Eco57I"/>
    <property type="match status" value="1"/>
</dbReference>
<sequence length="684" mass="78375">SNLVSKKIDNATEDDIKTGLDILFEYTEKEHAFTDNEVSKIVEAISELKILDPACGSGAFPMGILHKLVFILNKIDEDNKKWRELQKQRAVKETEKAYSVGDKEERHQRLKEIEEAFDFNTSDYGRKLFLIENSIYGVDIQPIAVQIAKLRFFISLIVDQNIDEDKENLGILPLPNLETKFVAANTLIGIDKKGQLELNFQNPEIDKKEKELSKVRELHFLARTPKTKEKYREKDKGLRNEIAVLLEKDGFASDVTKKLAHWNPYDQNTSAGFFDMEWMFGIKDGFVVVIGNPPYVRVDDIPKSLKPLYKSFYNTSVGKYDLYYLFFECGINYLSQKGILAYITPNKFCAANSGVALRNLIFNKFDNGEILSTSRLKVFEEVSNYPVISIFRTMSNKNIFSIRQALSINELSTPTRNSYELNNHILSVLPEKIIPINVSQKKIDLSVSLLSKFNVLGNYLSISEGLRIPKSYESEKKADNKIVKQYQFNKWSMIEDATYITNKDLLKVISKTSSRYQKIISDKILIAEDALSINATIDYKKYIPQGGIYFGALINDTYDIKVILSLLNSTVLSFIYEILFGGMHMGGGYLRYRKKFLEQLPISKSIKSEQKFIRLFAEKILNAKKTNHTSDTTTLEAEIDGRVAHLYNLTEEEYSLILKESNCTDPFRMAAQNIYRDIARGKIK</sequence>
<comment type="catalytic activity">
    <reaction evidence="7">
        <text>a 2'-deoxyadenosine in DNA + S-adenosyl-L-methionine = an N(6)-methyl-2'-deoxyadenosine in DNA + S-adenosyl-L-homocysteine + H(+)</text>
        <dbReference type="Rhea" id="RHEA:15197"/>
        <dbReference type="Rhea" id="RHEA-COMP:12418"/>
        <dbReference type="Rhea" id="RHEA-COMP:12419"/>
        <dbReference type="ChEBI" id="CHEBI:15378"/>
        <dbReference type="ChEBI" id="CHEBI:57856"/>
        <dbReference type="ChEBI" id="CHEBI:59789"/>
        <dbReference type="ChEBI" id="CHEBI:90615"/>
        <dbReference type="ChEBI" id="CHEBI:90616"/>
        <dbReference type="EC" id="2.1.1.72"/>
    </reaction>
</comment>
<dbReference type="SUPFAM" id="SSF53335">
    <property type="entry name" value="S-adenosyl-L-methionine-dependent methyltransferases"/>
    <property type="match status" value="1"/>
</dbReference>
<dbReference type="Proteomes" id="UP000603545">
    <property type="component" value="Unassembled WGS sequence"/>
</dbReference>
<evidence type="ECO:0000256" key="7">
    <source>
        <dbReference type="ARBA" id="ARBA00047942"/>
    </source>
</evidence>
<dbReference type="Gene3D" id="3.40.50.150">
    <property type="entry name" value="Vaccinia Virus protein VP39"/>
    <property type="match status" value="1"/>
</dbReference>